<dbReference type="InterPro" id="IPR035965">
    <property type="entry name" value="PAS-like_dom_sf"/>
</dbReference>
<dbReference type="GO" id="GO:0000155">
    <property type="term" value="F:phosphorelay sensor kinase activity"/>
    <property type="evidence" value="ECO:0007669"/>
    <property type="project" value="InterPro"/>
</dbReference>
<keyword evidence="9" id="KW-0812">Transmembrane</keyword>
<feature type="transmembrane region" description="Helical" evidence="9">
    <location>
        <begin position="128"/>
        <end position="150"/>
    </location>
</feature>
<dbReference type="SUPFAM" id="SSF47384">
    <property type="entry name" value="Homodimeric domain of signal transducing histidine kinase"/>
    <property type="match status" value="1"/>
</dbReference>
<feature type="transmembrane region" description="Helical" evidence="9">
    <location>
        <begin position="87"/>
        <end position="107"/>
    </location>
</feature>
<keyword evidence="9" id="KW-0472">Membrane</keyword>
<dbReference type="Gene3D" id="3.30.450.20">
    <property type="entry name" value="PAS domain"/>
    <property type="match status" value="1"/>
</dbReference>
<dbReference type="InterPro" id="IPR036097">
    <property type="entry name" value="HisK_dim/P_sf"/>
</dbReference>
<dbReference type="SMART" id="SM00086">
    <property type="entry name" value="PAC"/>
    <property type="match status" value="1"/>
</dbReference>
<gene>
    <name evidence="13" type="ORF">SAMN05660706_1043</name>
</gene>
<feature type="domain" description="PAS" evidence="11">
    <location>
        <begin position="209"/>
        <end position="257"/>
    </location>
</feature>
<evidence type="ECO:0000256" key="4">
    <source>
        <dbReference type="ARBA" id="ARBA00022679"/>
    </source>
</evidence>
<feature type="domain" description="Histidine kinase" evidence="10">
    <location>
        <begin position="345"/>
        <end position="550"/>
    </location>
</feature>
<evidence type="ECO:0000256" key="7">
    <source>
        <dbReference type="ARBA" id="ARBA00022840"/>
    </source>
</evidence>
<dbReference type="Proteomes" id="UP000199584">
    <property type="component" value="Unassembled WGS sequence"/>
</dbReference>
<keyword evidence="4" id="KW-0808">Transferase</keyword>
<dbReference type="EC" id="2.7.13.3" evidence="2"/>
<feature type="transmembrane region" description="Helical" evidence="9">
    <location>
        <begin position="162"/>
        <end position="181"/>
    </location>
</feature>
<dbReference type="SUPFAM" id="SSF55874">
    <property type="entry name" value="ATPase domain of HSP90 chaperone/DNA topoisomerase II/histidine kinase"/>
    <property type="match status" value="1"/>
</dbReference>
<dbReference type="InterPro" id="IPR004358">
    <property type="entry name" value="Sig_transdc_His_kin-like_C"/>
</dbReference>
<evidence type="ECO:0000256" key="2">
    <source>
        <dbReference type="ARBA" id="ARBA00012438"/>
    </source>
</evidence>
<evidence type="ECO:0000256" key="8">
    <source>
        <dbReference type="ARBA" id="ARBA00023012"/>
    </source>
</evidence>
<dbReference type="AlphaFoldDB" id="A0A1I6D0T8"/>
<dbReference type="InterPro" id="IPR003661">
    <property type="entry name" value="HisK_dim/P_dom"/>
</dbReference>
<dbReference type="STRING" id="39060.SAMN05660706_1043"/>
<dbReference type="Pfam" id="PF13426">
    <property type="entry name" value="PAS_9"/>
    <property type="match status" value="1"/>
</dbReference>
<dbReference type="Pfam" id="PF00512">
    <property type="entry name" value="HisKA"/>
    <property type="match status" value="1"/>
</dbReference>
<evidence type="ECO:0000256" key="5">
    <source>
        <dbReference type="ARBA" id="ARBA00022741"/>
    </source>
</evidence>
<dbReference type="RefSeq" id="WP_092482020.1">
    <property type="nucleotide sequence ID" value="NZ_FOYM01000004.1"/>
</dbReference>
<protein>
    <recommendedName>
        <fullName evidence="2">histidine kinase</fullName>
        <ecNumber evidence="2">2.7.13.3</ecNumber>
    </recommendedName>
</protein>
<dbReference type="PRINTS" id="PR00344">
    <property type="entry name" value="BCTRLSENSOR"/>
</dbReference>
<evidence type="ECO:0000256" key="1">
    <source>
        <dbReference type="ARBA" id="ARBA00000085"/>
    </source>
</evidence>
<dbReference type="CDD" id="cd00130">
    <property type="entry name" value="PAS"/>
    <property type="match status" value="1"/>
</dbReference>
<dbReference type="EMBL" id="FOYM01000004">
    <property type="protein sequence ID" value="SFQ98981.1"/>
    <property type="molecule type" value="Genomic_DNA"/>
</dbReference>
<feature type="domain" description="PAC" evidence="12">
    <location>
        <begin position="278"/>
        <end position="332"/>
    </location>
</feature>
<evidence type="ECO:0000259" key="12">
    <source>
        <dbReference type="PROSITE" id="PS50113"/>
    </source>
</evidence>
<reference evidence="14" key="1">
    <citation type="submission" date="2016-10" db="EMBL/GenBank/DDBJ databases">
        <authorList>
            <person name="Varghese N."/>
            <person name="Submissions S."/>
        </authorList>
    </citation>
    <scope>NUCLEOTIDE SEQUENCE [LARGE SCALE GENOMIC DNA]</scope>
    <source>
        <strain evidence="14">DSM 3669</strain>
    </source>
</reference>
<dbReference type="SUPFAM" id="SSF55785">
    <property type="entry name" value="PYP-like sensor domain (PAS domain)"/>
    <property type="match status" value="1"/>
</dbReference>
<dbReference type="PANTHER" id="PTHR43065">
    <property type="entry name" value="SENSOR HISTIDINE KINASE"/>
    <property type="match status" value="1"/>
</dbReference>
<dbReference type="PANTHER" id="PTHR43065:SF46">
    <property type="entry name" value="C4-DICARBOXYLATE TRANSPORT SENSOR PROTEIN DCTB"/>
    <property type="match status" value="1"/>
</dbReference>
<dbReference type="PROSITE" id="PS50112">
    <property type="entry name" value="PAS"/>
    <property type="match status" value="1"/>
</dbReference>
<keyword evidence="6" id="KW-0418">Kinase</keyword>
<dbReference type="Gene3D" id="1.10.287.130">
    <property type="match status" value="1"/>
</dbReference>
<evidence type="ECO:0000259" key="10">
    <source>
        <dbReference type="PROSITE" id="PS50109"/>
    </source>
</evidence>
<organism evidence="13 14">
    <name type="scientific">Desulfoscipio geothermicus DSM 3669</name>
    <dbReference type="NCBI Taxonomy" id="1121426"/>
    <lineage>
        <taxon>Bacteria</taxon>
        <taxon>Bacillati</taxon>
        <taxon>Bacillota</taxon>
        <taxon>Clostridia</taxon>
        <taxon>Eubacteriales</taxon>
        <taxon>Desulfallaceae</taxon>
        <taxon>Desulfoscipio</taxon>
    </lineage>
</organism>
<keyword evidence="8" id="KW-0902">Two-component regulatory system</keyword>
<feature type="transmembrane region" description="Helical" evidence="9">
    <location>
        <begin position="16"/>
        <end position="35"/>
    </location>
</feature>
<name>A0A1I6D0T8_9FIRM</name>
<dbReference type="InterPro" id="IPR000700">
    <property type="entry name" value="PAS-assoc_C"/>
</dbReference>
<dbReference type="CDD" id="cd00082">
    <property type="entry name" value="HisKA"/>
    <property type="match status" value="1"/>
</dbReference>
<evidence type="ECO:0000256" key="9">
    <source>
        <dbReference type="SAM" id="Phobius"/>
    </source>
</evidence>
<keyword evidence="5" id="KW-0547">Nucleotide-binding</keyword>
<evidence type="ECO:0000313" key="14">
    <source>
        <dbReference type="Proteomes" id="UP000199584"/>
    </source>
</evidence>
<keyword evidence="14" id="KW-1185">Reference proteome</keyword>
<dbReference type="InterPro" id="IPR001610">
    <property type="entry name" value="PAC"/>
</dbReference>
<keyword evidence="3" id="KW-0597">Phosphoprotein</keyword>
<sequence>MVTGDMPQREKELQEYLITTHMLCLLIMISSLVLSNKFFASSQIYPVINLRFFALAGLVALGVVFIFQTRNSLFLGDINTMSLTKAAYLAFPLVVTVVTLLAVNNSLDNVETVLLLPVLVVASMTGKTGGLLMSTLCTFILVLYNTWIIGNTDIYRTVEADLLFIGMMYVMGWFVGSLTNMEADHRRRLNRSLCSLKEEIASREKAEEQLRVLSCAVEQSPVMVVIAGTDGRIKYVNNSFTRITGHAPEDVAGKEIVDYYGNRTEASRQLSEIIKTGQEWKGEITSTKKNGESYWENAYFSPLRDSEGRITHILKFAEDITERKQIEKEMAGLDRLNLVGEMAASIGHEIRNPMTTVRGFLQLLNGKEECRGYKEYFDLMIQELDRANSIIKEYLSLAKNRPVDYKKQNLNGIVQAMLPLITADAINSNKITELNLQAVPDLLLDEKEIRQLLLNLARNGLEAMNPGGKLTIRTFVNEDAEVVLSVQDQGCGIAPEIVDKIGTPFFTTKEEGTGLGLAVCFSIAARHNATIKLDTGTGGTTFSVVFRKKD</sequence>
<accession>A0A1I6D0T8</accession>
<keyword evidence="7" id="KW-0067">ATP-binding</keyword>
<dbReference type="Gene3D" id="3.30.565.10">
    <property type="entry name" value="Histidine kinase-like ATPase, C-terminal domain"/>
    <property type="match status" value="1"/>
</dbReference>
<dbReference type="GO" id="GO:0005524">
    <property type="term" value="F:ATP binding"/>
    <property type="evidence" value="ECO:0007669"/>
    <property type="project" value="UniProtKB-KW"/>
</dbReference>
<proteinExistence type="predicted"/>
<evidence type="ECO:0000313" key="13">
    <source>
        <dbReference type="EMBL" id="SFQ98981.1"/>
    </source>
</evidence>
<dbReference type="SMART" id="SM00091">
    <property type="entry name" value="PAS"/>
    <property type="match status" value="1"/>
</dbReference>
<dbReference type="Pfam" id="PF02518">
    <property type="entry name" value="HATPase_c"/>
    <property type="match status" value="1"/>
</dbReference>
<dbReference type="InterPro" id="IPR036890">
    <property type="entry name" value="HATPase_C_sf"/>
</dbReference>
<evidence type="ECO:0000256" key="3">
    <source>
        <dbReference type="ARBA" id="ARBA00022553"/>
    </source>
</evidence>
<evidence type="ECO:0000256" key="6">
    <source>
        <dbReference type="ARBA" id="ARBA00022777"/>
    </source>
</evidence>
<comment type="catalytic activity">
    <reaction evidence="1">
        <text>ATP + protein L-histidine = ADP + protein N-phospho-L-histidine.</text>
        <dbReference type="EC" id="2.7.13.3"/>
    </reaction>
</comment>
<dbReference type="SMART" id="SM00388">
    <property type="entry name" value="HisKA"/>
    <property type="match status" value="1"/>
</dbReference>
<feature type="transmembrane region" description="Helical" evidence="9">
    <location>
        <begin position="47"/>
        <end position="67"/>
    </location>
</feature>
<dbReference type="OrthoDB" id="9784397at2"/>
<keyword evidence="9" id="KW-1133">Transmembrane helix</keyword>
<dbReference type="PROSITE" id="PS50109">
    <property type="entry name" value="HIS_KIN"/>
    <property type="match status" value="1"/>
</dbReference>
<dbReference type="SMART" id="SM00387">
    <property type="entry name" value="HATPase_c"/>
    <property type="match status" value="1"/>
</dbReference>
<dbReference type="InterPro" id="IPR003594">
    <property type="entry name" value="HATPase_dom"/>
</dbReference>
<dbReference type="NCBIfam" id="TIGR00229">
    <property type="entry name" value="sensory_box"/>
    <property type="match status" value="1"/>
</dbReference>
<dbReference type="PROSITE" id="PS50113">
    <property type="entry name" value="PAC"/>
    <property type="match status" value="1"/>
</dbReference>
<dbReference type="InterPro" id="IPR005467">
    <property type="entry name" value="His_kinase_dom"/>
</dbReference>
<evidence type="ECO:0000259" key="11">
    <source>
        <dbReference type="PROSITE" id="PS50112"/>
    </source>
</evidence>
<dbReference type="InterPro" id="IPR000014">
    <property type="entry name" value="PAS"/>
</dbReference>